<evidence type="ECO:0000313" key="1">
    <source>
        <dbReference type="EMBL" id="AKQ07539.1"/>
    </source>
</evidence>
<dbReference type="RefSeq" id="YP_009196720.1">
    <property type="nucleotide sequence ID" value="NC_028774.1"/>
</dbReference>
<dbReference type="EMBL" id="KT001920">
    <property type="protein sequence ID" value="AKQ07539.1"/>
    <property type="molecule type" value="Genomic_DNA"/>
</dbReference>
<accession>A0A0H4TKR3</accession>
<organism evidence="1 2">
    <name type="scientific">Klebsiella phage Sushi</name>
    <dbReference type="NCBI Taxonomy" id="1675609"/>
    <lineage>
        <taxon>Viruses</taxon>
        <taxon>Duplodnaviria</taxon>
        <taxon>Heunggongvirae</taxon>
        <taxon>Uroviricota</taxon>
        <taxon>Caudoviricetes</taxon>
        <taxon>Drexlerviridae</taxon>
        <taxon>Webervirus</taxon>
        <taxon>Webervirus sushi</taxon>
    </lineage>
</organism>
<dbReference type="Proteomes" id="UP000203916">
    <property type="component" value="Segment"/>
</dbReference>
<evidence type="ECO:0000313" key="2">
    <source>
        <dbReference type="Proteomes" id="UP000203916"/>
    </source>
</evidence>
<dbReference type="GeneID" id="26623935"/>
<gene>
    <name evidence="1" type="ORF">CPT_Sushi68</name>
</gene>
<sequence>MNTVKLMVVNAARERERHLIGCVFDAVEVHEPLGTVHVIQGGYLNEFIVNPLDTDEDLTIRVGGEPENALFHLRKVSKASQRKLLVRALKRIAKERGYTDAYIRKFGTFAGVGDWARSWADFYFNKSGEFCSTHTDWLHGTEHDPVNGHEWYEFIEAELDAL</sequence>
<proteinExistence type="predicted"/>
<name>A0A0H4TKR3_9CAUD</name>
<keyword evidence="2" id="KW-1185">Reference proteome</keyword>
<dbReference type="KEGG" id="vg:26623935"/>
<dbReference type="OrthoDB" id="13086at10239"/>
<reference evidence="1 2" key="1">
    <citation type="journal article" date="2015" name="Genome Announc.">
        <title>Complete Genome Sequence of Klebsiella pneumoniae Carbapenemase-Producing K. pneumoniae Siphophage Sushi.</title>
        <authorList>
            <person name="Nguyen D.T."/>
            <person name="Lessor L.E."/>
            <person name="Cahill J.L."/>
            <person name="Rasche E.S."/>
            <person name="Kuty Everett G.F."/>
        </authorList>
    </citation>
    <scope>NUCLEOTIDE SEQUENCE [LARGE SCALE GENOMIC DNA]</scope>
</reference>
<protein>
    <submittedName>
        <fullName evidence="1">Uncharacterized protein</fullName>
    </submittedName>
</protein>